<protein>
    <recommendedName>
        <fullName evidence="1">CxC2-like cysteine cluster KDZ transposase-associated domain-containing protein</fullName>
    </recommendedName>
</protein>
<dbReference type="HOGENOM" id="CLU_003703_12_0_1"/>
<organism evidence="2 3">
    <name type="scientific">Serendipita vermifera MAFF 305830</name>
    <dbReference type="NCBI Taxonomy" id="933852"/>
    <lineage>
        <taxon>Eukaryota</taxon>
        <taxon>Fungi</taxon>
        <taxon>Dikarya</taxon>
        <taxon>Basidiomycota</taxon>
        <taxon>Agaricomycotina</taxon>
        <taxon>Agaricomycetes</taxon>
        <taxon>Sebacinales</taxon>
        <taxon>Serendipitaceae</taxon>
        <taxon>Serendipita</taxon>
    </lineage>
</organism>
<accession>A0A0C3A4C0</accession>
<evidence type="ECO:0000313" key="3">
    <source>
        <dbReference type="Proteomes" id="UP000054097"/>
    </source>
</evidence>
<dbReference type="OrthoDB" id="3261436at2759"/>
<dbReference type="InterPro" id="IPR040521">
    <property type="entry name" value="KDZ"/>
</dbReference>
<reference evidence="3" key="2">
    <citation type="submission" date="2015-01" db="EMBL/GenBank/DDBJ databases">
        <title>Evolutionary Origins and Diversification of the Mycorrhizal Mutualists.</title>
        <authorList>
            <consortium name="DOE Joint Genome Institute"/>
            <consortium name="Mycorrhizal Genomics Consortium"/>
            <person name="Kohler A."/>
            <person name="Kuo A."/>
            <person name="Nagy L.G."/>
            <person name="Floudas D."/>
            <person name="Copeland A."/>
            <person name="Barry K.W."/>
            <person name="Cichocki N."/>
            <person name="Veneault-Fourrey C."/>
            <person name="LaButti K."/>
            <person name="Lindquist E.A."/>
            <person name="Lipzen A."/>
            <person name="Lundell T."/>
            <person name="Morin E."/>
            <person name="Murat C."/>
            <person name="Riley R."/>
            <person name="Ohm R."/>
            <person name="Sun H."/>
            <person name="Tunlid A."/>
            <person name="Henrissat B."/>
            <person name="Grigoriev I.V."/>
            <person name="Hibbett D.S."/>
            <person name="Martin F."/>
        </authorList>
    </citation>
    <scope>NUCLEOTIDE SEQUENCE [LARGE SCALE GENOMIC DNA]</scope>
    <source>
        <strain evidence="3">MAFF 305830</strain>
    </source>
</reference>
<gene>
    <name evidence="2" type="ORF">M408DRAFT_31155</name>
</gene>
<dbReference type="STRING" id="933852.A0A0C3A4C0"/>
<dbReference type="Pfam" id="PF18803">
    <property type="entry name" value="CxC2"/>
    <property type="match status" value="1"/>
</dbReference>
<dbReference type="Proteomes" id="UP000054097">
    <property type="component" value="Unassembled WGS sequence"/>
</dbReference>
<proteinExistence type="predicted"/>
<dbReference type="AlphaFoldDB" id="A0A0C3A4C0"/>
<dbReference type="EMBL" id="KN824650">
    <property type="protein sequence ID" value="KIM19515.1"/>
    <property type="molecule type" value="Genomic_DNA"/>
</dbReference>
<feature type="domain" description="CxC2-like cysteine cluster KDZ transposase-associated" evidence="1">
    <location>
        <begin position="163"/>
        <end position="263"/>
    </location>
</feature>
<dbReference type="Pfam" id="PF18758">
    <property type="entry name" value="KDZ"/>
    <property type="match status" value="1"/>
</dbReference>
<dbReference type="PANTHER" id="PTHR33096">
    <property type="entry name" value="CXC2 DOMAIN-CONTAINING PROTEIN"/>
    <property type="match status" value="1"/>
</dbReference>
<reference evidence="2 3" key="1">
    <citation type="submission" date="2014-04" db="EMBL/GenBank/DDBJ databases">
        <authorList>
            <consortium name="DOE Joint Genome Institute"/>
            <person name="Kuo A."/>
            <person name="Zuccaro A."/>
            <person name="Kohler A."/>
            <person name="Nagy L.G."/>
            <person name="Floudas D."/>
            <person name="Copeland A."/>
            <person name="Barry K.W."/>
            <person name="Cichocki N."/>
            <person name="Veneault-Fourrey C."/>
            <person name="LaButti K."/>
            <person name="Lindquist E.A."/>
            <person name="Lipzen A."/>
            <person name="Lundell T."/>
            <person name="Morin E."/>
            <person name="Murat C."/>
            <person name="Sun H."/>
            <person name="Tunlid A."/>
            <person name="Henrissat B."/>
            <person name="Grigoriev I.V."/>
            <person name="Hibbett D.S."/>
            <person name="Martin F."/>
            <person name="Nordberg H.P."/>
            <person name="Cantor M.N."/>
            <person name="Hua S.X."/>
        </authorList>
    </citation>
    <scope>NUCLEOTIDE SEQUENCE [LARGE SCALE GENOMIC DNA]</scope>
    <source>
        <strain evidence="2 3">MAFF 305830</strain>
    </source>
</reference>
<dbReference type="PANTHER" id="PTHR33096:SF1">
    <property type="entry name" value="CXC1-LIKE CYSTEINE CLUSTER ASSOCIATED WITH KDZ TRANSPOSASES DOMAIN-CONTAINING PROTEIN"/>
    <property type="match status" value="1"/>
</dbReference>
<keyword evidence="3" id="KW-1185">Reference proteome</keyword>
<evidence type="ECO:0000313" key="2">
    <source>
        <dbReference type="EMBL" id="KIM19515.1"/>
    </source>
</evidence>
<sequence length="575" mass="65279">MSSKRTSKIHTIAASFSKLTRFGKWKTQIVTKDKTLAPPSSGDRNLKIRPADFSPDELYDDYDTLQEATLIVKERTTKTHHEFMAEWFVKLPQYLSAILKHESIGTLSLCKCDGGDLATYKCQTCTSTAPCCRTCIATNHKANPLHRIVFWNGQYFESVKQSAIGITMSLPHTSSGSCLHRISKGGITVVDINGFHEIDIDICGCDDAATFDIQLLSSQLFAASVVSPKTAFTFQLLELFRVLHFDGKTSVHTFVGALTRLTTSDDFDSRHVMNRTREFRRVTHQWNYLCVEKQSIVADTSSCLLALCPACPRPGMNMPHDWFDKTPLEKHWIARLIMHYDANFRLVLERQRHESSKDIGLWRGNAFFVEDAPYRDYLRVTDAPQQLSSTCSNHRAISDTNRSRFNTLDVTGIAGAVCRHECAIPGSFVNLFKGERYVNSDYAISNALSRLPNLKEIVLSYDIACQYSKQFFSRIDRSPLLRQPNARLTFLVPKFHLPAHKEECRFQYSFNYAKGVGRTDGEAIERFWSPHNRLSGSTSKMTPNYRMDTLNSNFYDWNPPTLTAQTLQATNFTTA</sequence>
<name>A0A0C3A4C0_SERVB</name>
<dbReference type="InterPro" id="IPR041457">
    <property type="entry name" value="CxC2_KDZ-assoc"/>
</dbReference>
<evidence type="ECO:0000259" key="1">
    <source>
        <dbReference type="Pfam" id="PF18803"/>
    </source>
</evidence>